<sequence>MMVSPLLPIMVPTITGIRTYVSSREVLLSEKYKITVNIRRDDKDQILRVGLQIFQRNTIESLKMARFHVNFEDEFGSDHGGLSREYFFLFAKYLFEGENSFIKFDKTLGYYRFKTSLPEPKEIFAILGKIIGFYTFKSMPIGVPFVPSFYKILLDIPLKATDYENDDPQTYLNLISLKGMRDSELDGMELYFPNNKERKVTIENVDDYINENAIYLMHGFAETEFSIIKDNFKQFVKTNKWNPTSLKKLLTGEMDYANIKRVLQNSVRLDKYDKSDSTIKHLFRFNILELPPYPTYKVLKQKIDIAIEFAHHYGFI</sequence>
<dbReference type="InterPro" id="IPR050409">
    <property type="entry name" value="E3_ubiq-protein_ligase"/>
</dbReference>
<evidence type="ECO:0000313" key="9">
    <source>
        <dbReference type="Proteomes" id="UP000030755"/>
    </source>
</evidence>
<keyword evidence="9" id="KW-1185">Reference proteome</keyword>
<keyword evidence="4" id="KW-0808">Transferase</keyword>
<dbReference type="Gene3D" id="3.90.1750.10">
    <property type="entry name" value="Hect, E3 ligase catalytic domains"/>
    <property type="match status" value="1"/>
</dbReference>
<dbReference type="SMART" id="SM00119">
    <property type="entry name" value="HECTc"/>
    <property type="match status" value="1"/>
</dbReference>
<evidence type="ECO:0000259" key="7">
    <source>
        <dbReference type="PROSITE" id="PS50237"/>
    </source>
</evidence>
<evidence type="ECO:0000256" key="5">
    <source>
        <dbReference type="ARBA" id="ARBA00022786"/>
    </source>
</evidence>
<keyword evidence="8" id="KW-0436">Ligase</keyword>
<dbReference type="HOGENOM" id="CLU_880423_0_0_1"/>
<reference evidence="8 9" key="1">
    <citation type="journal article" date="2013" name="Curr. Biol.">
        <title>Shared signatures of parasitism and phylogenomics unite Cryptomycota and microsporidia.</title>
        <authorList>
            <person name="James T.Y."/>
            <person name="Pelin A."/>
            <person name="Bonen L."/>
            <person name="Ahrendt S."/>
            <person name="Sain D."/>
            <person name="Corradi N."/>
            <person name="Stajich J.E."/>
        </authorList>
    </citation>
    <scope>NUCLEOTIDE SEQUENCE [LARGE SCALE GENOMIC DNA]</scope>
    <source>
        <strain evidence="8 9">CSF55</strain>
    </source>
</reference>
<dbReference type="STRING" id="988480.A0A075AZ30"/>
<organism evidence="8 9">
    <name type="scientific">Rozella allomycis (strain CSF55)</name>
    <dbReference type="NCBI Taxonomy" id="988480"/>
    <lineage>
        <taxon>Eukaryota</taxon>
        <taxon>Fungi</taxon>
        <taxon>Fungi incertae sedis</taxon>
        <taxon>Cryptomycota</taxon>
        <taxon>Cryptomycota incertae sedis</taxon>
        <taxon>Rozella</taxon>
    </lineage>
</organism>
<feature type="domain" description="HECT" evidence="7">
    <location>
        <begin position="285"/>
        <end position="316"/>
    </location>
</feature>
<comment type="pathway">
    <text evidence="2">Protein modification; protein ubiquitination.</text>
</comment>
<proteinExistence type="predicted"/>
<evidence type="ECO:0000256" key="4">
    <source>
        <dbReference type="ARBA" id="ARBA00022679"/>
    </source>
</evidence>
<evidence type="ECO:0000256" key="3">
    <source>
        <dbReference type="ARBA" id="ARBA00012485"/>
    </source>
</evidence>
<dbReference type="Gene3D" id="3.30.2160.10">
    <property type="entry name" value="Hect, E3 ligase catalytic domain"/>
    <property type="match status" value="1"/>
</dbReference>
<evidence type="ECO:0000313" key="8">
    <source>
        <dbReference type="EMBL" id="EPZ33819.1"/>
    </source>
</evidence>
<dbReference type="SUPFAM" id="SSF56204">
    <property type="entry name" value="Hect, E3 ligase catalytic domain"/>
    <property type="match status" value="1"/>
</dbReference>
<name>A0A075AZ30_ROZAC</name>
<dbReference type="InterPro" id="IPR035983">
    <property type="entry name" value="Hect_E3_ubiquitin_ligase"/>
</dbReference>
<dbReference type="GO" id="GO:0006511">
    <property type="term" value="P:ubiquitin-dependent protein catabolic process"/>
    <property type="evidence" value="ECO:0007669"/>
    <property type="project" value="TreeGrafter"/>
</dbReference>
<evidence type="ECO:0000256" key="6">
    <source>
        <dbReference type="PROSITE-ProRule" id="PRU00104"/>
    </source>
</evidence>
<protein>
    <recommendedName>
        <fullName evidence="3">HECT-type E3 ubiquitin transferase</fullName>
        <ecNumber evidence="3">2.3.2.26</ecNumber>
    </recommendedName>
</protein>
<evidence type="ECO:0000256" key="1">
    <source>
        <dbReference type="ARBA" id="ARBA00000885"/>
    </source>
</evidence>
<dbReference type="PANTHER" id="PTHR11254">
    <property type="entry name" value="HECT DOMAIN UBIQUITIN-PROTEIN LIGASE"/>
    <property type="match status" value="1"/>
</dbReference>
<dbReference type="AlphaFoldDB" id="A0A075AZ30"/>
<dbReference type="GO" id="GO:0000209">
    <property type="term" value="P:protein polyubiquitination"/>
    <property type="evidence" value="ECO:0007669"/>
    <property type="project" value="TreeGrafter"/>
</dbReference>
<dbReference type="Pfam" id="PF00632">
    <property type="entry name" value="HECT"/>
    <property type="match status" value="1"/>
</dbReference>
<dbReference type="EC" id="2.3.2.26" evidence="3"/>
<dbReference type="GO" id="GO:0005737">
    <property type="term" value="C:cytoplasm"/>
    <property type="evidence" value="ECO:0007669"/>
    <property type="project" value="TreeGrafter"/>
</dbReference>
<dbReference type="PROSITE" id="PS50237">
    <property type="entry name" value="HECT"/>
    <property type="match status" value="2"/>
</dbReference>
<feature type="domain" description="HECT" evidence="7">
    <location>
        <begin position="58"/>
        <end position="284"/>
    </location>
</feature>
<comment type="catalytic activity">
    <reaction evidence="1">
        <text>S-ubiquitinyl-[E2 ubiquitin-conjugating enzyme]-L-cysteine + [acceptor protein]-L-lysine = [E2 ubiquitin-conjugating enzyme]-L-cysteine + N(6)-ubiquitinyl-[acceptor protein]-L-lysine.</text>
        <dbReference type="EC" id="2.3.2.26"/>
    </reaction>
</comment>
<dbReference type="InterPro" id="IPR000569">
    <property type="entry name" value="HECT_dom"/>
</dbReference>
<comment type="caution">
    <text evidence="6">Lacks conserved residue(s) required for the propagation of feature annotation.</text>
</comment>
<dbReference type="GO" id="GO:0061630">
    <property type="term" value="F:ubiquitin protein ligase activity"/>
    <property type="evidence" value="ECO:0007669"/>
    <property type="project" value="UniProtKB-EC"/>
</dbReference>
<keyword evidence="5 6" id="KW-0833">Ubl conjugation pathway</keyword>
<dbReference type="Proteomes" id="UP000030755">
    <property type="component" value="Unassembled WGS sequence"/>
</dbReference>
<evidence type="ECO:0000256" key="2">
    <source>
        <dbReference type="ARBA" id="ARBA00004906"/>
    </source>
</evidence>
<accession>A0A075AZ30</accession>
<gene>
    <name evidence="8" type="ORF">O9G_002531</name>
</gene>
<dbReference type="PANTHER" id="PTHR11254:SF67">
    <property type="entry name" value="E3 UBIQUITIN-PROTEIN LIGASE HUWE1"/>
    <property type="match status" value="1"/>
</dbReference>
<dbReference type="EMBL" id="KE561038">
    <property type="protein sequence ID" value="EPZ33819.1"/>
    <property type="molecule type" value="Genomic_DNA"/>
</dbReference>
<dbReference type="GO" id="GO:0016874">
    <property type="term" value="F:ligase activity"/>
    <property type="evidence" value="ECO:0007669"/>
    <property type="project" value="UniProtKB-KW"/>
</dbReference>